<dbReference type="EMBL" id="CSBK01000884">
    <property type="protein sequence ID" value="COY04817.1"/>
    <property type="molecule type" value="Genomic_DNA"/>
</dbReference>
<evidence type="ECO:0000313" key="1">
    <source>
        <dbReference type="EMBL" id="CFE84761.1"/>
    </source>
</evidence>
<name>A0A655J5F1_MYCTX</name>
<protein>
    <submittedName>
        <fullName evidence="3">Uncharacterized protein</fullName>
    </submittedName>
</protein>
<dbReference type="Proteomes" id="UP000044938">
    <property type="component" value="Unassembled WGS sequence"/>
</dbReference>
<dbReference type="EMBL" id="CNGE01001907">
    <property type="protein sequence ID" value="CKU60294.1"/>
    <property type="molecule type" value="Genomic_DNA"/>
</dbReference>
<evidence type="ECO:0000313" key="7">
    <source>
        <dbReference type="Proteomes" id="UP000044938"/>
    </source>
</evidence>
<proteinExistence type="predicted"/>
<accession>A0A655J5F1</accession>
<evidence type="ECO:0000313" key="3">
    <source>
        <dbReference type="EMBL" id="COW38643.1"/>
    </source>
</evidence>
<evidence type="ECO:0000313" key="10">
    <source>
        <dbReference type="Proteomes" id="UP000048948"/>
    </source>
</evidence>
<dbReference type="EMBL" id="CSAD01000762">
    <property type="protein sequence ID" value="COW38643.1"/>
    <property type="molecule type" value="Genomic_DNA"/>
</dbReference>
<dbReference type="EMBL" id="CSAJ01000734">
    <property type="protein sequence ID" value="COX13613.1"/>
    <property type="molecule type" value="Genomic_DNA"/>
</dbReference>
<dbReference type="EMBL" id="CFOH01001409">
    <property type="protein sequence ID" value="CFE84761.1"/>
    <property type="molecule type" value="Genomic_DNA"/>
</dbReference>
<organism evidence="3 8">
    <name type="scientific">Mycobacterium tuberculosis</name>
    <dbReference type="NCBI Taxonomy" id="1773"/>
    <lineage>
        <taxon>Bacteria</taxon>
        <taxon>Bacillati</taxon>
        <taxon>Actinomycetota</taxon>
        <taxon>Actinomycetes</taxon>
        <taxon>Mycobacteriales</taxon>
        <taxon>Mycobacteriaceae</taxon>
        <taxon>Mycobacterium</taxon>
        <taxon>Mycobacterium tuberculosis complex</taxon>
    </lineage>
</organism>
<evidence type="ECO:0000313" key="5">
    <source>
        <dbReference type="EMBL" id="COY04817.1"/>
    </source>
</evidence>
<evidence type="ECO:0000313" key="4">
    <source>
        <dbReference type="EMBL" id="COX13613.1"/>
    </source>
</evidence>
<dbReference type="Proteomes" id="UP000045842">
    <property type="component" value="Unassembled WGS sequence"/>
</dbReference>
<dbReference type="AlphaFoldDB" id="A0A655J5F1"/>
<dbReference type="Proteomes" id="UP000039021">
    <property type="component" value="Unassembled WGS sequence"/>
</dbReference>
<reference evidence="6 7" key="2">
    <citation type="submission" date="2015-03" db="EMBL/GenBank/DDBJ databases">
        <authorList>
            <consortium name="Pathogen Informatics"/>
        </authorList>
    </citation>
    <scope>NUCLEOTIDE SEQUENCE [LARGE SCALE GENOMIC DNA]</scope>
    <source>
        <strain evidence="2 10">Bir 172</strain>
        <strain evidence="3 8">G09801536</strain>
        <strain evidence="1 9">H09601792</strain>
        <strain evidence="4 7">M09401471</strain>
        <strain evidence="6">N09902308</strain>
    </source>
</reference>
<evidence type="ECO:0000313" key="9">
    <source>
        <dbReference type="Proteomes" id="UP000046947"/>
    </source>
</evidence>
<gene>
    <name evidence="3" type="ORF">ERS007679_03770</name>
    <name evidence="1" type="ORF">ERS007688_04519</name>
    <name evidence="4" type="ORF">ERS007720_03971</name>
    <name evidence="5" type="ORF">ERS007739_02056</name>
    <name evidence="2" type="ORF">ERS027646_04881</name>
</gene>
<dbReference type="Proteomes" id="UP000046947">
    <property type="component" value="Unassembled WGS sequence"/>
</dbReference>
<dbReference type="Proteomes" id="UP000048948">
    <property type="component" value="Unassembled WGS sequence"/>
</dbReference>
<evidence type="ECO:0000313" key="8">
    <source>
        <dbReference type="Proteomes" id="UP000045842"/>
    </source>
</evidence>
<reference evidence="5" key="1">
    <citation type="submission" date="2015-03" db="EMBL/GenBank/DDBJ databases">
        <authorList>
            <consortium name="Pathogen Informatics"/>
            <person name="Murphy D."/>
        </authorList>
    </citation>
    <scope>NUCLEOTIDE SEQUENCE</scope>
    <source>
        <strain evidence="5">N09902308</strain>
    </source>
</reference>
<evidence type="ECO:0000313" key="6">
    <source>
        <dbReference type="Proteomes" id="UP000039021"/>
    </source>
</evidence>
<evidence type="ECO:0000313" key="2">
    <source>
        <dbReference type="EMBL" id="CKU60294.1"/>
    </source>
</evidence>
<sequence>MKGASIDQASALALVRTASDPTPNRSLRSRTTSFPVITPIDPVMVPGLATMASAPIDT</sequence>